<dbReference type="KEGG" id="iva:Isova_0759"/>
<evidence type="ECO:0000259" key="3">
    <source>
        <dbReference type="PROSITE" id="PS51903"/>
    </source>
</evidence>
<feature type="domain" description="Clp R" evidence="3">
    <location>
        <begin position="1"/>
        <end position="118"/>
    </location>
</feature>
<feature type="compositionally biased region" description="Basic residues" evidence="2">
    <location>
        <begin position="38"/>
        <end position="49"/>
    </location>
</feature>
<accession>F6FWX3</accession>
<dbReference type="InterPro" id="IPR036628">
    <property type="entry name" value="Clp_N_dom_sf"/>
</dbReference>
<evidence type="ECO:0000313" key="5">
    <source>
        <dbReference type="Proteomes" id="UP000009236"/>
    </source>
</evidence>
<dbReference type="SUPFAM" id="SSF81923">
    <property type="entry name" value="Double Clp-N motif"/>
    <property type="match status" value="1"/>
</dbReference>
<dbReference type="eggNOG" id="COG0542">
    <property type="taxonomic scope" value="Bacteria"/>
</dbReference>
<reference evidence="4 5" key="1">
    <citation type="submission" date="2011-05" db="EMBL/GenBank/DDBJ databases">
        <title>Complete sequence of Isoptericola variabilis 225.</title>
        <authorList>
            <consortium name="US DOE Joint Genome Institute"/>
            <person name="Lucas S."/>
            <person name="Han J."/>
            <person name="Lapidus A."/>
            <person name="Cheng J.-F."/>
            <person name="Goodwin L."/>
            <person name="Pitluck S."/>
            <person name="Peters L."/>
            <person name="Mikhailova N."/>
            <person name="Zeytun A."/>
            <person name="Han C."/>
            <person name="Tapia R."/>
            <person name="Land M."/>
            <person name="Hauser L."/>
            <person name="Kyrpides N."/>
            <person name="Ivanova N."/>
            <person name="Pagani I."/>
            <person name="Siebers A."/>
            <person name="Allgaier M."/>
            <person name="Thelen M."/>
            <person name="Hugenholtz P."/>
            <person name="Gladden J."/>
            <person name="Woyke T."/>
        </authorList>
    </citation>
    <scope>NUCLEOTIDE SEQUENCE [LARGE SCALE GENOMIC DNA]</scope>
    <source>
        <strain evidence="5">225</strain>
    </source>
</reference>
<evidence type="ECO:0000256" key="2">
    <source>
        <dbReference type="SAM" id="MobiDB-lite"/>
    </source>
</evidence>
<name>F6FWX3_ISOV2</name>
<organism evidence="5">
    <name type="scientific">Isoptericola variabilis (strain 225)</name>
    <dbReference type="NCBI Taxonomy" id="743718"/>
    <lineage>
        <taxon>Bacteria</taxon>
        <taxon>Bacillati</taxon>
        <taxon>Actinomycetota</taxon>
        <taxon>Actinomycetes</taxon>
        <taxon>Micrococcales</taxon>
        <taxon>Promicromonosporaceae</taxon>
        <taxon>Isoptericola</taxon>
    </lineage>
</organism>
<evidence type="ECO:0000256" key="1">
    <source>
        <dbReference type="PROSITE-ProRule" id="PRU01251"/>
    </source>
</evidence>
<dbReference type="EMBL" id="CP002810">
    <property type="protein sequence ID" value="AEG43545.1"/>
    <property type="molecule type" value="Genomic_DNA"/>
</dbReference>
<dbReference type="InterPro" id="IPR004176">
    <property type="entry name" value="Clp_R_N"/>
</dbReference>
<dbReference type="STRING" id="743718.Isova_0759"/>
<dbReference type="HOGENOM" id="CLU_2058200_0_0_11"/>
<proteinExistence type="predicted"/>
<dbReference type="Proteomes" id="UP000009236">
    <property type="component" value="Chromosome"/>
</dbReference>
<keyword evidence="1" id="KW-0677">Repeat</keyword>
<gene>
    <name evidence="4" type="ordered locus">Isova_0759</name>
</gene>
<protein>
    <submittedName>
        <fullName evidence="4">Clp domain protein</fullName>
    </submittedName>
</protein>
<dbReference type="RefSeq" id="WP_013837937.1">
    <property type="nucleotide sequence ID" value="NC_015588.1"/>
</dbReference>
<dbReference type="PROSITE" id="PS51903">
    <property type="entry name" value="CLP_R"/>
    <property type="match status" value="1"/>
</dbReference>
<feature type="region of interest" description="Disordered" evidence="2">
    <location>
        <begin position="30"/>
        <end position="49"/>
    </location>
</feature>
<evidence type="ECO:0000313" key="4">
    <source>
        <dbReference type="EMBL" id="AEG43545.1"/>
    </source>
</evidence>
<dbReference type="Pfam" id="PF02861">
    <property type="entry name" value="Clp_N"/>
    <property type="match status" value="1"/>
</dbReference>
<dbReference type="Gene3D" id="1.10.1780.10">
    <property type="entry name" value="Clp, N-terminal domain"/>
    <property type="match status" value="1"/>
</dbReference>
<dbReference type="AlphaFoldDB" id="F6FWX3"/>
<keyword evidence="5" id="KW-1185">Reference proteome</keyword>
<sequence>MQGAVVVADQLRSVGVDVEAVRARAEATFGPGALDRGPHRRRRRRRHRWPFTADAKKALELSLREAVRLGDRHIEGAHVLLGMLRAECPAGRVLEPALHDAGTDVPALRTAVERHRRAA</sequence>